<dbReference type="InterPro" id="IPR012337">
    <property type="entry name" value="RNaseH-like_sf"/>
</dbReference>
<dbReference type="AlphaFoldDB" id="T0YD47"/>
<gene>
    <name evidence="3" type="ORF">B1B_17565</name>
</gene>
<reference evidence="3" key="1">
    <citation type="submission" date="2013-08" db="EMBL/GenBank/DDBJ databases">
        <authorList>
            <person name="Mendez C."/>
            <person name="Richter M."/>
            <person name="Ferrer M."/>
            <person name="Sanchez J."/>
        </authorList>
    </citation>
    <scope>NUCLEOTIDE SEQUENCE</scope>
</reference>
<evidence type="ECO:0000256" key="1">
    <source>
        <dbReference type="SAM" id="MobiDB-lite"/>
    </source>
</evidence>
<dbReference type="GO" id="GO:0015074">
    <property type="term" value="P:DNA integration"/>
    <property type="evidence" value="ECO:0007669"/>
    <property type="project" value="InterPro"/>
</dbReference>
<dbReference type="Gene3D" id="3.30.420.10">
    <property type="entry name" value="Ribonuclease H-like superfamily/Ribonuclease H"/>
    <property type="match status" value="1"/>
</dbReference>
<dbReference type="PROSITE" id="PS50994">
    <property type="entry name" value="INTEGRASE"/>
    <property type="match status" value="1"/>
</dbReference>
<sequence length="132" mass="15475">TATGERSGVVEDSGGGIRSRGSQFFANKGESPSSVHTQFGQYLASRGIRHVLSRVNHPQTNGKLERFWREYDRHRWRYATLPEFIEWHNDQVHESLWVEVYETPREAWQRKMPIETQLGQFLRRVECQGMEA</sequence>
<evidence type="ECO:0000259" key="2">
    <source>
        <dbReference type="PROSITE" id="PS50994"/>
    </source>
</evidence>
<feature type="domain" description="Integrase catalytic" evidence="2">
    <location>
        <begin position="1"/>
        <end position="121"/>
    </location>
</feature>
<feature type="non-terminal residue" evidence="3">
    <location>
        <position position="1"/>
    </location>
</feature>
<dbReference type="SUPFAM" id="SSF53098">
    <property type="entry name" value="Ribonuclease H-like"/>
    <property type="match status" value="1"/>
</dbReference>
<proteinExistence type="predicted"/>
<name>T0YD47_9ZZZZ</name>
<feature type="compositionally biased region" description="Polar residues" evidence="1">
    <location>
        <begin position="20"/>
        <end position="33"/>
    </location>
</feature>
<dbReference type="GO" id="GO:0003676">
    <property type="term" value="F:nucleic acid binding"/>
    <property type="evidence" value="ECO:0007669"/>
    <property type="project" value="InterPro"/>
</dbReference>
<comment type="caution">
    <text evidence="3">The sequence shown here is derived from an EMBL/GenBank/DDBJ whole genome shotgun (WGS) entry which is preliminary data.</text>
</comment>
<accession>T0YD47</accession>
<organism evidence="3">
    <name type="scientific">mine drainage metagenome</name>
    <dbReference type="NCBI Taxonomy" id="410659"/>
    <lineage>
        <taxon>unclassified sequences</taxon>
        <taxon>metagenomes</taxon>
        <taxon>ecological metagenomes</taxon>
    </lineage>
</organism>
<dbReference type="InterPro" id="IPR001584">
    <property type="entry name" value="Integrase_cat-core"/>
</dbReference>
<protein>
    <submittedName>
        <fullName evidence="3">ISA0963-3 transposase</fullName>
    </submittedName>
</protein>
<reference evidence="3" key="2">
    <citation type="journal article" date="2014" name="ISME J.">
        <title>Microbial stratification in low pH oxic and suboxic macroscopic growths along an acid mine drainage.</title>
        <authorList>
            <person name="Mendez-Garcia C."/>
            <person name="Mesa V."/>
            <person name="Sprenger R.R."/>
            <person name="Richter M."/>
            <person name="Diez M.S."/>
            <person name="Solano J."/>
            <person name="Bargiela R."/>
            <person name="Golyshina O.V."/>
            <person name="Manteca A."/>
            <person name="Ramos J.L."/>
            <person name="Gallego J.R."/>
            <person name="Llorente I."/>
            <person name="Martins Dos Santos V.A."/>
            <person name="Jensen O.N."/>
            <person name="Pelaez A.I."/>
            <person name="Sanchez J."/>
            <person name="Ferrer M."/>
        </authorList>
    </citation>
    <scope>NUCLEOTIDE SEQUENCE</scope>
</reference>
<dbReference type="EMBL" id="AUZY01011734">
    <property type="protein sequence ID" value="EQD33206.1"/>
    <property type="molecule type" value="Genomic_DNA"/>
</dbReference>
<dbReference type="InterPro" id="IPR036397">
    <property type="entry name" value="RNaseH_sf"/>
</dbReference>
<feature type="region of interest" description="Disordered" evidence="1">
    <location>
        <begin position="1"/>
        <end position="33"/>
    </location>
</feature>
<evidence type="ECO:0000313" key="3">
    <source>
        <dbReference type="EMBL" id="EQD33206.1"/>
    </source>
</evidence>